<dbReference type="EMBL" id="SIDB01000001">
    <property type="protein sequence ID" value="KAI3438826.1"/>
    <property type="molecule type" value="Genomic_DNA"/>
</dbReference>
<accession>A0A9D4U1A7</accession>
<feature type="region of interest" description="Disordered" evidence="1">
    <location>
        <begin position="1"/>
        <end position="57"/>
    </location>
</feature>
<feature type="transmembrane region" description="Helical" evidence="2">
    <location>
        <begin position="427"/>
        <end position="445"/>
    </location>
</feature>
<keyword evidence="2" id="KW-0472">Membrane</keyword>
<evidence type="ECO:0000256" key="2">
    <source>
        <dbReference type="SAM" id="Phobius"/>
    </source>
</evidence>
<feature type="region of interest" description="Disordered" evidence="1">
    <location>
        <begin position="496"/>
        <end position="523"/>
    </location>
</feature>
<dbReference type="InterPro" id="IPR023393">
    <property type="entry name" value="START-like_dom_sf"/>
</dbReference>
<feature type="compositionally biased region" description="Low complexity" evidence="1">
    <location>
        <begin position="25"/>
        <end position="47"/>
    </location>
</feature>
<reference evidence="3" key="1">
    <citation type="journal article" date="2019" name="Plant J.">
        <title>Chlorella vulgaris genome assembly and annotation reveals the molecular basis for metabolic acclimation to high light conditions.</title>
        <authorList>
            <person name="Cecchin M."/>
            <person name="Marcolungo L."/>
            <person name="Rossato M."/>
            <person name="Girolomoni L."/>
            <person name="Cosentino E."/>
            <person name="Cuine S."/>
            <person name="Li-Beisson Y."/>
            <person name="Delledonne M."/>
            <person name="Ballottari M."/>
        </authorList>
    </citation>
    <scope>NUCLEOTIDE SEQUENCE</scope>
    <source>
        <strain evidence="3">211/11P</strain>
    </source>
</reference>
<dbReference type="SUPFAM" id="SSF55961">
    <property type="entry name" value="Bet v1-like"/>
    <property type="match status" value="1"/>
</dbReference>
<protein>
    <recommendedName>
        <fullName evidence="5">START domain-containing protein</fullName>
    </recommendedName>
</protein>
<evidence type="ECO:0000313" key="3">
    <source>
        <dbReference type="EMBL" id="KAI3438826.1"/>
    </source>
</evidence>
<comment type="caution">
    <text evidence="3">The sequence shown here is derived from an EMBL/GenBank/DDBJ whole genome shotgun (WGS) entry which is preliminary data.</text>
</comment>
<organism evidence="3 4">
    <name type="scientific">Chlorella vulgaris</name>
    <name type="common">Green alga</name>
    <dbReference type="NCBI Taxonomy" id="3077"/>
    <lineage>
        <taxon>Eukaryota</taxon>
        <taxon>Viridiplantae</taxon>
        <taxon>Chlorophyta</taxon>
        <taxon>core chlorophytes</taxon>
        <taxon>Trebouxiophyceae</taxon>
        <taxon>Chlorellales</taxon>
        <taxon>Chlorellaceae</taxon>
        <taxon>Chlorella clade</taxon>
        <taxon>Chlorella</taxon>
    </lineage>
</organism>
<keyword evidence="2" id="KW-1133">Transmembrane helix</keyword>
<dbReference type="OrthoDB" id="510557at2759"/>
<sequence length="523" mass="56720">MGNCCSSPAASGHETAKRHPDEQTVEQQPQVQGQQSASMPPLSLAAAGNSNGGMSPVQLSARSMDWYSTVDGGMSDAEDDWQDAMSELSSMDLAVALEDWEEEHQQHDAGIDEAIQVLKAHGHLLPADLQLAAQGDSQAERLAAVVDGTARLHVAAVQSTRVKLERSRSQQLHAALDQPPVRQQLAEAASLCKQGRVLGAAEALQAAADAAGCSVEELAALSSGVVSAVLPAGATLDISRVKQEAQLVEQALEALEDHSGWMVSRNDVLQVYYRHLRGETVHSLKFRAVFDHPLEHLLALAHEFDLIPTWNKFSLAAMIVAEPSLFEAYVYGAQWMLKPFKDMQALLHARGFDLAKEHRCLLVCLDDASLEQLPHGHTPLPPEFAKRKHINFLPGSCLKIRPLPPAPDGTPRTEGSLMIYMDPHIPYIPAFLLNFVLGVLAPYVFNQMKAVLDGSFADPAGEYSRRIAAQPHIYDLARRRMDEYADVLQAEAAVAAPAGEAAAAEKKQRRGRSKRMAPAPAPA</sequence>
<dbReference type="AlphaFoldDB" id="A0A9D4U1A7"/>
<dbReference type="Gene3D" id="3.30.530.20">
    <property type="match status" value="1"/>
</dbReference>
<feature type="compositionally biased region" description="Polar residues" evidence="1">
    <location>
        <begin position="48"/>
        <end position="57"/>
    </location>
</feature>
<keyword evidence="4" id="KW-1185">Reference proteome</keyword>
<evidence type="ECO:0000313" key="4">
    <source>
        <dbReference type="Proteomes" id="UP001055712"/>
    </source>
</evidence>
<evidence type="ECO:0008006" key="5">
    <source>
        <dbReference type="Google" id="ProtNLM"/>
    </source>
</evidence>
<dbReference type="Proteomes" id="UP001055712">
    <property type="component" value="Unassembled WGS sequence"/>
</dbReference>
<gene>
    <name evidence="3" type="ORF">D9Q98_001243</name>
</gene>
<proteinExistence type="predicted"/>
<evidence type="ECO:0000256" key="1">
    <source>
        <dbReference type="SAM" id="MobiDB-lite"/>
    </source>
</evidence>
<keyword evidence="2" id="KW-0812">Transmembrane</keyword>
<reference evidence="3" key="2">
    <citation type="submission" date="2020-11" db="EMBL/GenBank/DDBJ databases">
        <authorList>
            <person name="Cecchin M."/>
            <person name="Marcolungo L."/>
            <person name="Rossato M."/>
            <person name="Girolomoni L."/>
            <person name="Cosentino E."/>
            <person name="Cuine S."/>
            <person name="Li-Beisson Y."/>
            <person name="Delledonne M."/>
            <person name="Ballottari M."/>
        </authorList>
    </citation>
    <scope>NUCLEOTIDE SEQUENCE</scope>
    <source>
        <strain evidence="3">211/11P</strain>
        <tissue evidence="3">Whole cell</tissue>
    </source>
</reference>
<name>A0A9D4U1A7_CHLVU</name>